<evidence type="ECO:0008006" key="5">
    <source>
        <dbReference type="Google" id="ProtNLM"/>
    </source>
</evidence>
<evidence type="ECO:0000313" key="3">
    <source>
        <dbReference type="EMBL" id="MBB6136009.1"/>
    </source>
</evidence>
<feature type="compositionally biased region" description="Low complexity" evidence="1">
    <location>
        <begin position="23"/>
        <end position="58"/>
    </location>
</feature>
<evidence type="ECO:0000256" key="1">
    <source>
        <dbReference type="SAM" id="MobiDB-lite"/>
    </source>
</evidence>
<dbReference type="AlphaFoldDB" id="A0A7W9X4E5"/>
<reference evidence="3 4" key="1">
    <citation type="submission" date="2020-08" db="EMBL/GenBank/DDBJ databases">
        <title>The Agave Microbiome: Exploring the role of microbial communities in plant adaptations to desert environments.</title>
        <authorList>
            <person name="Partida-Martinez L.P."/>
        </authorList>
    </citation>
    <scope>NUCLEOTIDE SEQUENCE [LARGE SCALE GENOMIC DNA]</scope>
    <source>
        <strain evidence="3 4">AT3.2</strain>
    </source>
</reference>
<feature type="compositionally biased region" description="Basic and acidic residues" evidence="1">
    <location>
        <begin position="82"/>
        <end position="93"/>
    </location>
</feature>
<organism evidence="3 4">
    <name type="scientific">Massilia aurea</name>
    <dbReference type="NCBI Taxonomy" id="373040"/>
    <lineage>
        <taxon>Bacteria</taxon>
        <taxon>Pseudomonadati</taxon>
        <taxon>Pseudomonadota</taxon>
        <taxon>Betaproteobacteria</taxon>
        <taxon>Burkholderiales</taxon>
        <taxon>Oxalobacteraceae</taxon>
        <taxon>Telluria group</taxon>
        <taxon>Massilia</taxon>
    </lineage>
</organism>
<feature type="signal peptide" evidence="2">
    <location>
        <begin position="1"/>
        <end position="24"/>
    </location>
</feature>
<feature type="compositionally biased region" description="Low complexity" evidence="1">
    <location>
        <begin position="148"/>
        <end position="166"/>
    </location>
</feature>
<proteinExistence type="predicted"/>
<name>A0A7W9X4E5_9BURK</name>
<comment type="caution">
    <text evidence="3">The sequence shown here is derived from an EMBL/GenBank/DDBJ whole genome shotgun (WGS) entry which is preliminary data.</text>
</comment>
<feature type="region of interest" description="Disordered" evidence="1">
    <location>
        <begin position="23"/>
        <end position="180"/>
    </location>
</feature>
<feature type="chain" id="PRO_5031506966" description="DUF2782 domain-containing protein" evidence="2">
    <location>
        <begin position="25"/>
        <end position="180"/>
    </location>
</feature>
<dbReference type="RefSeq" id="WP_183556907.1">
    <property type="nucleotide sequence ID" value="NZ_JACHBX010000005.1"/>
</dbReference>
<sequence>MLRSTPRFAFLTLCLFAHAGLASAQPTTPPQTQTQPAPRATTPAQPAQQQRPSDAPPQLERIEPGSDVPATTIPPRKGTVITEKRGNDGKINEVEVQAGPSRYTMKPNVAPGNAQPGDISGSSIRAPQWQVMEFDFGNPKKQNTDEQPAAAAPARAGAAGTIPARADVPPPPALEPTTKQ</sequence>
<keyword evidence="4" id="KW-1185">Reference proteome</keyword>
<dbReference type="EMBL" id="JACHBX010000005">
    <property type="protein sequence ID" value="MBB6136009.1"/>
    <property type="molecule type" value="Genomic_DNA"/>
</dbReference>
<evidence type="ECO:0000256" key="2">
    <source>
        <dbReference type="SAM" id="SignalP"/>
    </source>
</evidence>
<protein>
    <recommendedName>
        <fullName evidence="5">DUF2782 domain-containing protein</fullName>
    </recommendedName>
</protein>
<evidence type="ECO:0000313" key="4">
    <source>
        <dbReference type="Proteomes" id="UP000540787"/>
    </source>
</evidence>
<keyword evidence="2" id="KW-0732">Signal</keyword>
<gene>
    <name evidence="3" type="ORF">HD842_004186</name>
</gene>
<accession>A0A7W9X4E5</accession>
<dbReference type="Proteomes" id="UP000540787">
    <property type="component" value="Unassembled WGS sequence"/>
</dbReference>